<evidence type="ECO:0000256" key="3">
    <source>
        <dbReference type="ARBA" id="ARBA00012594"/>
    </source>
</evidence>
<evidence type="ECO:0000256" key="5">
    <source>
        <dbReference type="ARBA" id="ARBA00023277"/>
    </source>
</evidence>
<dbReference type="Gene3D" id="3.20.20.80">
    <property type="entry name" value="Glycosidases"/>
    <property type="match status" value="1"/>
</dbReference>
<dbReference type="EMBL" id="QDKL01000001">
    <property type="protein sequence ID" value="RZF22281.1"/>
    <property type="molecule type" value="Genomic_DNA"/>
</dbReference>
<dbReference type="GO" id="GO:0005840">
    <property type="term" value="C:ribosome"/>
    <property type="evidence" value="ECO:0007669"/>
    <property type="project" value="UniProtKB-KW"/>
</dbReference>
<protein>
    <recommendedName>
        <fullName evidence="3 8">Beta-amylase</fullName>
        <ecNumber evidence="3 8">3.2.1.2</ecNumber>
    </recommendedName>
</protein>
<feature type="signal peptide" evidence="9">
    <location>
        <begin position="1"/>
        <end position="20"/>
    </location>
</feature>
<evidence type="ECO:0000256" key="1">
    <source>
        <dbReference type="ARBA" id="ARBA00000546"/>
    </source>
</evidence>
<keyword evidence="10" id="KW-0687">Ribonucleoprotein</keyword>
<dbReference type="SUPFAM" id="SSF51445">
    <property type="entry name" value="(Trans)glycosidases"/>
    <property type="match status" value="1"/>
</dbReference>
<reference evidence="11" key="1">
    <citation type="journal article" date="2019" name="Int. J. Syst. Evol. Microbiol.">
        <title>Halobacteriovorax valvorus sp. nov., a novel prokaryotic predator isolated from coastal seawater of China.</title>
        <authorList>
            <person name="Chen M.-X."/>
        </authorList>
    </citation>
    <scope>NUCLEOTIDE SEQUENCE [LARGE SCALE GENOMIC DNA]</scope>
    <source>
        <strain evidence="11">BL9</strain>
    </source>
</reference>
<evidence type="ECO:0000256" key="7">
    <source>
        <dbReference type="ARBA" id="ARBA00023326"/>
    </source>
</evidence>
<comment type="caution">
    <text evidence="10">The sequence shown here is derived from an EMBL/GenBank/DDBJ whole genome shotgun (WGS) entry which is preliminary data.</text>
</comment>
<comment type="catalytic activity">
    <reaction evidence="1 8">
        <text>Hydrolysis of (1-&gt;4)-alpha-D-glucosidic linkages in polysaccharides so as to remove successive maltose units from the non-reducing ends of the chains.</text>
        <dbReference type="EC" id="3.2.1.2"/>
    </reaction>
</comment>
<dbReference type="RefSeq" id="WP_114705226.1">
    <property type="nucleotide sequence ID" value="NZ_QDKL01000001.1"/>
</dbReference>
<comment type="similarity">
    <text evidence="2 8">Belongs to the glycosyl hydrolase 14 family.</text>
</comment>
<dbReference type="PRINTS" id="PR00750">
    <property type="entry name" value="BETAAMYLASE"/>
</dbReference>
<evidence type="ECO:0000256" key="2">
    <source>
        <dbReference type="ARBA" id="ARBA00005652"/>
    </source>
</evidence>
<name>A0ABY0IH57_9BACT</name>
<dbReference type="EC" id="3.2.1.2" evidence="3 8"/>
<dbReference type="PROSITE" id="PS00679">
    <property type="entry name" value="BETA_AMYLASE_2"/>
    <property type="match status" value="1"/>
</dbReference>
<feature type="chain" id="PRO_5047074748" description="Beta-amylase" evidence="9">
    <location>
        <begin position="21"/>
        <end position="456"/>
    </location>
</feature>
<gene>
    <name evidence="10" type="ORF">DAY19_00510</name>
</gene>
<accession>A0ABY0IH57</accession>
<proteinExistence type="inferred from homology"/>
<keyword evidence="9" id="KW-0732">Signal</keyword>
<keyword evidence="7 8" id="KW-0624">Polysaccharide degradation</keyword>
<dbReference type="PROSITE" id="PS00506">
    <property type="entry name" value="BETA_AMYLASE_1"/>
    <property type="match status" value="1"/>
</dbReference>
<evidence type="ECO:0000256" key="9">
    <source>
        <dbReference type="SAM" id="SignalP"/>
    </source>
</evidence>
<evidence type="ECO:0000256" key="8">
    <source>
        <dbReference type="RuleBase" id="RU000509"/>
    </source>
</evidence>
<keyword evidence="6 8" id="KW-0326">Glycosidase</keyword>
<dbReference type="PANTHER" id="PTHR31352:SF1">
    <property type="entry name" value="BETA-AMYLASE 3, CHLOROPLASTIC"/>
    <property type="match status" value="1"/>
</dbReference>
<dbReference type="InterPro" id="IPR017853">
    <property type="entry name" value="GH"/>
</dbReference>
<evidence type="ECO:0000313" key="11">
    <source>
        <dbReference type="Proteomes" id="UP000443582"/>
    </source>
</evidence>
<keyword evidence="5 8" id="KW-0119">Carbohydrate metabolism</keyword>
<evidence type="ECO:0000256" key="4">
    <source>
        <dbReference type="ARBA" id="ARBA00022801"/>
    </source>
</evidence>
<keyword evidence="4 8" id="KW-0378">Hydrolase</keyword>
<evidence type="ECO:0000256" key="6">
    <source>
        <dbReference type="ARBA" id="ARBA00023295"/>
    </source>
</evidence>
<dbReference type="Proteomes" id="UP000443582">
    <property type="component" value="Unassembled WGS sequence"/>
</dbReference>
<dbReference type="GO" id="GO:0016787">
    <property type="term" value="F:hydrolase activity"/>
    <property type="evidence" value="ECO:0007669"/>
    <property type="project" value="UniProtKB-KW"/>
</dbReference>
<dbReference type="PANTHER" id="PTHR31352">
    <property type="entry name" value="BETA-AMYLASE 1, CHLOROPLASTIC"/>
    <property type="match status" value="1"/>
</dbReference>
<dbReference type="InterPro" id="IPR018238">
    <property type="entry name" value="Glyco_hydro_14_CS"/>
</dbReference>
<dbReference type="Pfam" id="PF01373">
    <property type="entry name" value="Glyco_hydro_14"/>
    <property type="match status" value="1"/>
</dbReference>
<organism evidence="10 11">
    <name type="scientific">Halobacteriovorax vibrionivorans</name>
    <dbReference type="NCBI Taxonomy" id="2152716"/>
    <lineage>
        <taxon>Bacteria</taxon>
        <taxon>Pseudomonadati</taxon>
        <taxon>Bdellovibrionota</taxon>
        <taxon>Bacteriovoracia</taxon>
        <taxon>Bacteriovoracales</taxon>
        <taxon>Halobacteriovoraceae</taxon>
        <taxon>Halobacteriovorax</taxon>
    </lineage>
</organism>
<keyword evidence="10" id="KW-0689">Ribosomal protein</keyword>
<sequence length="456" mass="51917">MKSKALLSLFLTLYCLTTSAKVFNVMAPLVIGDPNNLSSEYSKAELRKFQDQLNEIKSLGATGVSTDIWWGLIEKEDNKFNWQYYQVLSDLIIDAGLKWVPILSFHKCGGNVGDTCDVPIPNWLWQKYGTSAMSKSEQGNFSKEYLSVWSTHKAINEFYEVMGSFKMNFSHKMKDIYEINVSLGPAGELRYPSYNSHDNGSGYPTRGALQAYSELAIESFRNYVRNKYSNIDTVNFMWGFNLSSFKEVAPPNPFFFFPAQEQHTNYGKDFYNWYSKSLREHGKRILGAAIDTFRSEAHIQLGFKVPGIHWRVAPGADRLAELNAGLISTDQDIFSDKTGHGYNRIIGIINELRKEKDFHQLNFHFTCLEMNNLEGPTNAQSYAKALVFWVAQEAQKQGVRILGENALAGTLHDHKAWDNIADALYFGNYDGVTFLRMGTILSSQLAKDRFRQMTKQ</sequence>
<keyword evidence="11" id="KW-1185">Reference proteome</keyword>
<dbReference type="InterPro" id="IPR001554">
    <property type="entry name" value="Glyco_hydro_14"/>
</dbReference>
<evidence type="ECO:0000313" key="10">
    <source>
        <dbReference type="EMBL" id="RZF22281.1"/>
    </source>
</evidence>